<dbReference type="Proteomes" id="UP000248148">
    <property type="component" value="Unassembled WGS sequence"/>
</dbReference>
<protein>
    <submittedName>
        <fullName evidence="1">Uncharacterized protein</fullName>
    </submittedName>
</protein>
<dbReference type="AlphaFoldDB" id="A0A318TLI3"/>
<comment type="caution">
    <text evidence="1">The sequence shown here is derived from an EMBL/GenBank/DDBJ whole genome shotgun (WGS) entry which is preliminary data.</text>
</comment>
<keyword evidence="2" id="KW-1185">Reference proteome</keyword>
<evidence type="ECO:0000313" key="2">
    <source>
        <dbReference type="Proteomes" id="UP000248148"/>
    </source>
</evidence>
<organism evidence="1 2">
    <name type="scientific">Rhodopseudomonas faecalis</name>
    <dbReference type="NCBI Taxonomy" id="99655"/>
    <lineage>
        <taxon>Bacteria</taxon>
        <taxon>Pseudomonadati</taxon>
        <taxon>Pseudomonadota</taxon>
        <taxon>Alphaproteobacteria</taxon>
        <taxon>Hyphomicrobiales</taxon>
        <taxon>Nitrobacteraceae</taxon>
        <taxon>Rhodopseudomonas</taxon>
    </lineage>
</organism>
<reference evidence="1 2" key="1">
    <citation type="submission" date="2018-06" db="EMBL/GenBank/DDBJ databases">
        <title>Genomic Encyclopedia of Archaeal and Bacterial Type Strains, Phase II (KMG-II): from individual species to whole genera.</title>
        <authorList>
            <person name="Goeker M."/>
        </authorList>
    </citation>
    <scope>NUCLEOTIDE SEQUENCE [LARGE SCALE GENOMIC DNA]</scope>
    <source>
        <strain evidence="1 2">JCM 11668</strain>
    </source>
</reference>
<proteinExistence type="predicted"/>
<accession>A0A318TLI3</accession>
<gene>
    <name evidence="1" type="ORF">BJ122_10150</name>
</gene>
<name>A0A318TLI3_9BRAD</name>
<dbReference type="EMBL" id="QJTI01000001">
    <property type="protein sequence ID" value="PYF05313.1"/>
    <property type="molecule type" value="Genomic_DNA"/>
</dbReference>
<sequence>MIGDVIEIERVKYMLARSGLGEAAPEQQQLTDPMLAVTDAPSIVSELPEGETAQAASLQPFERRLFGLKPMVGIGRVHERCEAG</sequence>
<dbReference type="RefSeq" id="WP_110779204.1">
    <property type="nucleotide sequence ID" value="NZ_QJTI01000001.1"/>
</dbReference>
<evidence type="ECO:0000313" key="1">
    <source>
        <dbReference type="EMBL" id="PYF05313.1"/>
    </source>
</evidence>